<evidence type="ECO:0000259" key="2">
    <source>
        <dbReference type="Pfam" id="PF00646"/>
    </source>
</evidence>
<dbReference type="Pfam" id="PF00646">
    <property type="entry name" value="F-box"/>
    <property type="match status" value="1"/>
</dbReference>
<reference evidence="3" key="1">
    <citation type="submission" date="2022-12" db="EMBL/GenBank/DDBJ databases">
        <title>Draft genome assemblies for two species of Escallonia (Escalloniales).</title>
        <authorList>
            <person name="Chanderbali A."/>
            <person name="Dervinis C."/>
            <person name="Anghel I."/>
            <person name="Soltis D."/>
            <person name="Soltis P."/>
            <person name="Zapata F."/>
        </authorList>
    </citation>
    <scope>NUCLEOTIDE SEQUENCE</scope>
    <source>
        <strain evidence="3">UCBG64.0493</strain>
        <tissue evidence="3">Leaf</tissue>
    </source>
</reference>
<feature type="domain" description="F-box" evidence="2">
    <location>
        <begin position="62"/>
        <end position="91"/>
    </location>
</feature>
<feature type="chain" id="PRO_5041726075" description="F-box domain-containing protein" evidence="1">
    <location>
        <begin position="24"/>
        <end position="258"/>
    </location>
</feature>
<gene>
    <name evidence="3" type="ORF">RJ639_039637</name>
</gene>
<dbReference type="SUPFAM" id="SSF81383">
    <property type="entry name" value="F-box domain"/>
    <property type="match status" value="1"/>
</dbReference>
<dbReference type="InterPro" id="IPR036047">
    <property type="entry name" value="F-box-like_dom_sf"/>
</dbReference>
<dbReference type="PANTHER" id="PTHR46301:SF77">
    <property type="entry name" value="F-BOX ONLY PROTEIN 6"/>
    <property type="match status" value="1"/>
</dbReference>
<protein>
    <recommendedName>
        <fullName evidence="2">F-box domain-containing protein</fullName>
    </recommendedName>
</protein>
<dbReference type="Proteomes" id="UP001188597">
    <property type="component" value="Unassembled WGS sequence"/>
</dbReference>
<dbReference type="GO" id="GO:0004842">
    <property type="term" value="F:ubiquitin-protein transferase activity"/>
    <property type="evidence" value="ECO:0007669"/>
    <property type="project" value="TreeGrafter"/>
</dbReference>
<name>A0AA88WRR3_9ASTE</name>
<organism evidence="3 4">
    <name type="scientific">Escallonia herrerae</name>
    <dbReference type="NCBI Taxonomy" id="1293975"/>
    <lineage>
        <taxon>Eukaryota</taxon>
        <taxon>Viridiplantae</taxon>
        <taxon>Streptophyta</taxon>
        <taxon>Embryophyta</taxon>
        <taxon>Tracheophyta</taxon>
        <taxon>Spermatophyta</taxon>
        <taxon>Magnoliopsida</taxon>
        <taxon>eudicotyledons</taxon>
        <taxon>Gunneridae</taxon>
        <taxon>Pentapetalae</taxon>
        <taxon>asterids</taxon>
        <taxon>campanulids</taxon>
        <taxon>Escalloniales</taxon>
        <taxon>Escalloniaceae</taxon>
        <taxon>Escallonia</taxon>
    </lineage>
</organism>
<dbReference type="AlphaFoldDB" id="A0AA88WRR3"/>
<dbReference type="EMBL" id="JAVXUP010000349">
    <property type="protein sequence ID" value="KAK3030160.1"/>
    <property type="molecule type" value="Genomic_DNA"/>
</dbReference>
<proteinExistence type="predicted"/>
<dbReference type="GO" id="GO:0031146">
    <property type="term" value="P:SCF-dependent proteasomal ubiquitin-dependent protein catabolic process"/>
    <property type="evidence" value="ECO:0007669"/>
    <property type="project" value="TreeGrafter"/>
</dbReference>
<dbReference type="PANTHER" id="PTHR46301">
    <property type="entry name" value="F-BOX/KELCH-REPEAT PROTEIN"/>
    <property type="match status" value="1"/>
</dbReference>
<dbReference type="InterPro" id="IPR001810">
    <property type="entry name" value="F-box_dom"/>
</dbReference>
<evidence type="ECO:0000256" key="1">
    <source>
        <dbReference type="SAM" id="SignalP"/>
    </source>
</evidence>
<keyword evidence="4" id="KW-1185">Reference proteome</keyword>
<keyword evidence="1" id="KW-0732">Signal</keyword>
<comment type="caution">
    <text evidence="3">The sequence shown here is derived from an EMBL/GenBank/DDBJ whole genome shotgun (WGS) entry which is preliminary data.</text>
</comment>
<evidence type="ECO:0000313" key="3">
    <source>
        <dbReference type="EMBL" id="KAK3030160.1"/>
    </source>
</evidence>
<feature type="signal peptide" evidence="1">
    <location>
        <begin position="1"/>
        <end position="23"/>
    </location>
</feature>
<evidence type="ECO:0000313" key="4">
    <source>
        <dbReference type="Proteomes" id="UP001188597"/>
    </source>
</evidence>
<accession>A0AA88WRR3</accession>
<sequence length="258" mass="29027">MEAVIRTSCALILLSWFPWKDMAGLFSKGTSKIIDKKSKDKRKKEETKINASGGGMGTFSGDIMLEILRRLPPPTLLTLRCVSAAWECLIHEVLAHSWVPRDQLITSFSGILAVIITKKDPFTEATDLAYYPAPAPSLLGQYQLLRRDHGNHVLNAIVDSCIVPRPLMPESTSTCAEDLFDKRGLVLISSCNGLLLFRSTPSDDQRPRRYTVCNPTTGDSVVIRSYCSWLPWCLIPCISTLYFHKNTKQERYHPRLIT</sequence>